<dbReference type="InterPro" id="IPR003313">
    <property type="entry name" value="AraC-bd"/>
</dbReference>
<proteinExistence type="predicted"/>
<dbReference type="PROSITE" id="PS00041">
    <property type="entry name" value="HTH_ARAC_FAMILY_1"/>
    <property type="match status" value="1"/>
</dbReference>
<dbReference type="EMBL" id="AP023368">
    <property type="protein sequence ID" value="BCK00903.1"/>
    <property type="molecule type" value="Genomic_DNA"/>
</dbReference>
<dbReference type="InterPro" id="IPR014710">
    <property type="entry name" value="RmlC-like_jellyroll"/>
</dbReference>
<dbReference type="Pfam" id="PF12833">
    <property type="entry name" value="HTH_18"/>
    <property type="match status" value="1"/>
</dbReference>
<dbReference type="GO" id="GO:0043565">
    <property type="term" value="F:sequence-specific DNA binding"/>
    <property type="evidence" value="ECO:0007669"/>
    <property type="project" value="InterPro"/>
</dbReference>
<keyword evidence="3" id="KW-0804">Transcription</keyword>
<evidence type="ECO:0000256" key="1">
    <source>
        <dbReference type="ARBA" id="ARBA00023015"/>
    </source>
</evidence>
<evidence type="ECO:0000313" key="6">
    <source>
        <dbReference type="Proteomes" id="UP000515703"/>
    </source>
</evidence>
<dbReference type="InterPro" id="IPR009057">
    <property type="entry name" value="Homeodomain-like_sf"/>
</dbReference>
<dbReference type="PANTHER" id="PTHR43280">
    <property type="entry name" value="ARAC-FAMILY TRANSCRIPTIONAL REGULATOR"/>
    <property type="match status" value="1"/>
</dbReference>
<dbReference type="Gene3D" id="1.10.10.60">
    <property type="entry name" value="Homeodomain-like"/>
    <property type="match status" value="2"/>
</dbReference>
<dbReference type="InterPro" id="IPR018062">
    <property type="entry name" value="HTH_AraC-typ_CS"/>
</dbReference>
<dbReference type="PANTHER" id="PTHR43280:SF34">
    <property type="entry name" value="ARAC-FAMILY TRANSCRIPTIONAL REGULATOR"/>
    <property type="match status" value="1"/>
</dbReference>
<dbReference type="SUPFAM" id="SSF51215">
    <property type="entry name" value="Regulatory protein AraC"/>
    <property type="match status" value="1"/>
</dbReference>
<evidence type="ECO:0000259" key="4">
    <source>
        <dbReference type="PROSITE" id="PS01124"/>
    </source>
</evidence>
<keyword evidence="1" id="KW-0805">Transcription regulation</keyword>
<sequence>MHFCSYIYYLTRKESSSMKEVTSCKEAVESCISQKYFAVAHLYQEEKPMNMHIHDCYEVYYSISGGRQFLIDDRFYQIQPGDVFLINNYESHYLSQIDSMVHERIVLSIHPDYVKEISTPSTDLNYCFSYRETGFSHRISLDKEQQQRFLYFIHKITSPGGFGTDVLERSAFMELLLFLNKAFYANCSQIVGDEDYKYNVQVDQILVYINHNISEPITIEHLSRQFFLSESYICRIFKAATGTTINKYITARRITIAKALLSEGKTVNEVCEESGFHDYSNFLKSFTKAVGISPKKYSQYSTK</sequence>
<dbReference type="Proteomes" id="UP000515703">
    <property type="component" value="Chromosome"/>
</dbReference>
<organism evidence="5 6">
    <name type="scientific">Anaerocolumna chitinilytica</name>
    <dbReference type="NCBI Taxonomy" id="1727145"/>
    <lineage>
        <taxon>Bacteria</taxon>
        <taxon>Bacillati</taxon>
        <taxon>Bacillota</taxon>
        <taxon>Clostridia</taxon>
        <taxon>Lachnospirales</taxon>
        <taxon>Lachnospiraceae</taxon>
        <taxon>Anaerocolumna</taxon>
    </lineage>
</organism>
<dbReference type="Gene3D" id="2.60.120.10">
    <property type="entry name" value="Jelly Rolls"/>
    <property type="match status" value="1"/>
</dbReference>
<name>A0A7I8DRK5_9FIRM</name>
<dbReference type="GO" id="GO:0003700">
    <property type="term" value="F:DNA-binding transcription factor activity"/>
    <property type="evidence" value="ECO:0007669"/>
    <property type="project" value="InterPro"/>
</dbReference>
<dbReference type="InterPro" id="IPR018060">
    <property type="entry name" value="HTH_AraC"/>
</dbReference>
<feature type="domain" description="HTH araC/xylS-type" evidence="4">
    <location>
        <begin position="203"/>
        <end position="300"/>
    </location>
</feature>
<accession>A0A7I8DRK5</accession>
<dbReference type="SMART" id="SM00342">
    <property type="entry name" value="HTH_ARAC"/>
    <property type="match status" value="1"/>
</dbReference>
<evidence type="ECO:0000313" key="5">
    <source>
        <dbReference type="EMBL" id="BCK00903.1"/>
    </source>
</evidence>
<dbReference type="PROSITE" id="PS01124">
    <property type="entry name" value="HTH_ARAC_FAMILY_2"/>
    <property type="match status" value="1"/>
</dbReference>
<dbReference type="AlphaFoldDB" id="A0A7I8DRK5"/>
<dbReference type="InterPro" id="IPR037923">
    <property type="entry name" value="HTH-like"/>
</dbReference>
<reference evidence="5 6" key="2">
    <citation type="submission" date="2020-08" db="EMBL/GenBank/DDBJ databases">
        <authorList>
            <person name="Ueki A."/>
            <person name="Tonouchi A."/>
        </authorList>
    </citation>
    <scope>NUCLEOTIDE SEQUENCE [LARGE SCALE GENOMIC DNA]</scope>
    <source>
        <strain evidence="5 6">CTTW</strain>
    </source>
</reference>
<reference evidence="5 6" key="1">
    <citation type="submission" date="2020-08" db="EMBL/GenBank/DDBJ databases">
        <title>Draft genome sequencing of an Anaerocolumna strain isolated from anoxic soil subjected to BSD treatment.</title>
        <authorList>
            <person name="Uek A."/>
            <person name="Tonouchi A."/>
        </authorList>
    </citation>
    <scope>NUCLEOTIDE SEQUENCE [LARGE SCALE GENOMIC DNA]</scope>
    <source>
        <strain evidence="5 6">CTTW</strain>
    </source>
</reference>
<dbReference type="Pfam" id="PF02311">
    <property type="entry name" value="AraC_binding"/>
    <property type="match status" value="1"/>
</dbReference>
<dbReference type="KEGG" id="acht:bsdcttw_39430"/>
<protein>
    <submittedName>
        <fullName evidence="5">AraC family transcriptional regulator</fullName>
    </submittedName>
</protein>
<evidence type="ECO:0000256" key="2">
    <source>
        <dbReference type="ARBA" id="ARBA00023125"/>
    </source>
</evidence>
<dbReference type="SUPFAM" id="SSF46689">
    <property type="entry name" value="Homeodomain-like"/>
    <property type="match status" value="2"/>
</dbReference>
<evidence type="ECO:0000256" key="3">
    <source>
        <dbReference type="ARBA" id="ARBA00023163"/>
    </source>
</evidence>
<gene>
    <name evidence="5" type="ORF">bsdcttw_39430</name>
</gene>
<keyword evidence="6" id="KW-1185">Reference proteome</keyword>
<keyword evidence="2" id="KW-0238">DNA-binding</keyword>